<proteinExistence type="predicted"/>
<gene>
    <name evidence="3" type="ORF">BDW59DRAFT_164416</name>
</gene>
<sequence length="483" mass="53859">MEQAMPSHDQSVLSRFESIANKLFSRDKIEILLFWSERKVSGNSWYTSDAMVNSSVGLQEHLDAHVSGLSSNLIIMIPQEYSWGRLCTTDSAFRLIMDSMKIFPSFLELTGAFGFKTNADERVFHGWRGCALSGQCLEQKHEICYNIQYVEKHGRKLKDPWSLRQTGVYHQDRGSANQSRWILINPSDVLKPQITGLVGTEAGKGNSDQDGTGSWALHIQLLLKLGSNWAEYIEYLGSELGAQNDKACYSRVDCSKDQSYTLSYADLQELHMLQAKFQTAEATVNSCLSNAKGCRIHLQAHAELQCGPRLNWGLIFHLFDTYEADMVGHLTQLQALQARLKSTLGLLTKLIMFRNEELLHTSNQASCKSLKALLDLTGQGKQQQETLNGLLWHGHADSAMLKALSVVATVCLPASLVATIFSSNLVQSRDPQAGDGDSRLVVSPQFWVYIAISLPLMGFVLIWVLYLGYKSRQAMSAKLKGVV</sequence>
<reference evidence="3 4" key="1">
    <citation type="submission" date="2024-07" db="EMBL/GenBank/DDBJ databases">
        <title>Section-level genome sequencing and comparative genomics of Aspergillus sections Usti and Cavernicolus.</title>
        <authorList>
            <consortium name="Lawrence Berkeley National Laboratory"/>
            <person name="Nybo J.L."/>
            <person name="Vesth T.C."/>
            <person name="Theobald S."/>
            <person name="Frisvad J.C."/>
            <person name="Larsen T.O."/>
            <person name="Kjaerboelling I."/>
            <person name="Rothschild-Mancinelli K."/>
            <person name="Lyhne E.K."/>
            <person name="Kogle M.E."/>
            <person name="Barry K."/>
            <person name="Clum A."/>
            <person name="Na H."/>
            <person name="Ledsgaard L."/>
            <person name="Lin J."/>
            <person name="Lipzen A."/>
            <person name="Kuo A."/>
            <person name="Riley R."/>
            <person name="Mondo S."/>
            <person name="LaButti K."/>
            <person name="Haridas S."/>
            <person name="Pangalinan J."/>
            <person name="Salamov A.A."/>
            <person name="Simmons B.A."/>
            <person name="Magnuson J.K."/>
            <person name="Chen J."/>
            <person name="Drula E."/>
            <person name="Henrissat B."/>
            <person name="Wiebenga A."/>
            <person name="Lubbers R.J."/>
            <person name="Gomes A.C."/>
            <person name="Makela M.R."/>
            <person name="Stajich J."/>
            <person name="Grigoriev I.V."/>
            <person name="Mortensen U.H."/>
            <person name="De vries R.P."/>
            <person name="Baker S.E."/>
            <person name="Andersen M.R."/>
        </authorList>
    </citation>
    <scope>NUCLEOTIDE SEQUENCE [LARGE SCALE GENOMIC DNA]</scope>
    <source>
        <strain evidence="3 4">CBS 600.67</strain>
    </source>
</reference>
<dbReference type="EMBL" id="JBFXLS010000066">
    <property type="protein sequence ID" value="KAL2821011.1"/>
    <property type="molecule type" value="Genomic_DNA"/>
</dbReference>
<evidence type="ECO:0000313" key="3">
    <source>
        <dbReference type="EMBL" id="KAL2821011.1"/>
    </source>
</evidence>
<dbReference type="Gene3D" id="1.20.58.340">
    <property type="entry name" value="Magnesium transport protein CorA, transmembrane region"/>
    <property type="match status" value="1"/>
</dbReference>
<name>A0ABR4HZU4_9EURO</name>
<evidence type="ECO:0000256" key="1">
    <source>
        <dbReference type="SAM" id="Phobius"/>
    </source>
</evidence>
<keyword evidence="1" id="KW-1133">Transmembrane helix</keyword>
<keyword evidence="4" id="KW-1185">Reference proteome</keyword>
<feature type="transmembrane region" description="Helical" evidence="1">
    <location>
        <begin position="403"/>
        <end position="426"/>
    </location>
</feature>
<organism evidence="3 4">
    <name type="scientific">Aspergillus cavernicola</name>
    <dbReference type="NCBI Taxonomy" id="176166"/>
    <lineage>
        <taxon>Eukaryota</taxon>
        <taxon>Fungi</taxon>
        <taxon>Dikarya</taxon>
        <taxon>Ascomycota</taxon>
        <taxon>Pezizomycotina</taxon>
        <taxon>Eurotiomycetes</taxon>
        <taxon>Eurotiomycetidae</taxon>
        <taxon>Eurotiales</taxon>
        <taxon>Aspergillaceae</taxon>
        <taxon>Aspergillus</taxon>
        <taxon>Aspergillus subgen. Nidulantes</taxon>
    </lineage>
</organism>
<comment type="caution">
    <text evidence="3">The sequence shown here is derived from an EMBL/GenBank/DDBJ whole genome shotgun (WGS) entry which is preliminary data.</text>
</comment>
<protein>
    <recommendedName>
        <fullName evidence="2">CorA-like transporter domain-containing protein</fullName>
    </recommendedName>
</protein>
<keyword evidence="1" id="KW-0812">Transmembrane</keyword>
<keyword evidence="1" id="KW-0472">Membrane</keyword>
<feature type="domain" description="CorA-like transporter" evidence="2">
    <location>
        <begin position="5"/>
        <end position="246"/>
    </location>
</feature>
<dbReference type="InterPro" id="IPR058257">
    <property type="entry name" value="CorA-like_dom"/>
</dbReference>
<evidence type="ECO:0000313" key="4">
    <source>
        <dbReference type="Proteomes" id="UP001610335"/>
    </source>
</evidence>
<dbReference type="Pfam" id="PF26616">
    <property type="entry name" value="CorA-like"/>
    <property type="match status" value="1"/>
</dbReference>
<evidence type="ECO:0000259" key="2">
    <source>
        <dbReference type="Pfam" id="PF26616"/>
    </source>
</evidence>
<dbReference type="Proteomes" id="UP001610335">
    <property type="component" value="Unassembled WGS sequence"/>
</dbReference>
<accession>A0ABR4HZU4</accession>
<feature type="transmembrane region" description="Helical" evidence="1">
    <location>
        <begin position="446"/>
        <end position="469"/>
    </location>
</feature>